<feature type="domain" description="Serpin" evidence="3">
    <location>
        <begin position="10"/>
        <end position="64"/>
    </location>
</feature>
<dbReference type="SUPFAM" id="SSF56574">
    <property type="entry name" value="Serpins"/>
    <property type="match status" value="1"/>
</dbReference>
<dbReference type="Gene3D" id="3.30.497.10">
    <property type="entry name" value="Antithrombin, subunit I, domain 2"/>
    <property type="match status" value="1"/>
</dbReference>
<dbReference type="GO" id="GO:0004867">
    <property type="term" value="F:serine-type endopeptidase inhibitor activity"/>
    <property type="evidence" value="ECO:0007669"/>
    <property type="project" value="InterPro"/>
</dbReference>
<evidence type="ECO:0000256" key="1">
    <source>
        <dbReference type="ARBA" id="ARBA00009500"/>
    </source>
</evidence>
<dbReference type="GO" id="GO:0005615">
    <property type="term" value="C:extracellular space"/>
    <property type="evidence" value="ECO:0007669"/>
    <property type="project" value="InterPro"/>
</dbReference>
<dbReference type="InterPro" id="IPR036186">
    <property type="entry name" value="Serpin_sf"/>
</dbReference>
<feature type="non-terminal residue" evidence="4">
    <location>
        <position position="199"/>
    </location>
</feature>
<dbReference type="AlphaFoldDB" id="A0A5J9SSC6"/>
<feature type="non-terminal residue" evidence="4">
    <location>
        <position position="1"/>
    </location>
</feature>
<dbReference type="InterPro" id="IPR000215">
    <property type="entry name" value="Serpin_fam"/>
</dbReference>
<feature type="region of interest" description="Disordered" evidence="2">
    <location>
        <begin position="124"/>
        <end position="151"/>
    </location>
</feature>
<proteinExistence type="inferred from homology"/>
<feature type="region of interest" description="Disordered" evidence="2">
    <location>
        <begin position="180"/>
        <end position="199"/>
    </location>
</feature>
<evidence type="ECO:0000256" key="2">
    <source>
        <dbReference type="SAM" id="MobiDB-lite"/>
    </source>
</evidence>
<evidence type="ECO:0000313" key="4">
    <source>
        <dbReference type="EMBL" id="TVU01827.1"/>
    </source>
</evidence>
<dbReference type="InterPro" id="IPR023796">
    <property type="entry name" value="Serpin_dom"/>
</dbReference>
<comment type="caution">
    <text evidence="4">The sequence shown here is derived from an EMBL/GenBank/DDBJ whole genome shotgun (WGS) entry which is preliminary data.</text>
</comment>
<comment type="similarity">
    <text evidence="1">Belongs to the serpin family.</text>
</comment>
<feature type="compositionally biased region" description="Basic residues" evidence="2">
    <location>
        <begin position="135"/>
        <end position="144"/>
    </location>
</feature>
<dbReference type="OrthoDB" id="1063785at2759"/>
<sequence length="199" mass="22303">MAAAKDATIESRKQINAWVTRATRNLITEVFNPYGGNPNTVHVVANAIYFKGGWRNPFRPRLDRRVLKWISAQSTPRRVSRPTRGRNSRRKKICVWLGRGSAWPAPDPRRSACESSNSIEGRETFLPSLSLSRSSTRRQRRLTPHRPPTATNRATALLPATATRAQALLSISTATALSPTWLPKEDDDDVRIVQPPMAK</sequence>
<reference evidence="4 5" key="1">
    <citation type="journal article" date="2019" name="Sci. Rep.">
        <title>A high-quality genome of Eragrostis curvula grass provides insights into Poaceae evolution and supports new strategies to enhance forage quality.</title>
        <authorList>
            <person name="Carballo J."/>
            <person name="Santos B.A.C.M."/>
            <person name="Zappacosta D."/>
            <person name="Garbus I."/>
            <person name="Selva J.P."/>
            <person name="Gallo C.A."/>
            <person name="Diaz A."/>
            <person name="Albertini E."/>
            <person name="Caccamo M."/>
            <person name="Echenique V."/>
        </authorList>
    </citation>
    <scope>NUCLEOTIDE SEQUENCE [LARGE SCALE GENOMIC DNA]</scope>
    <source>
        <strain evidence="5">cv. Victoria</strain>
        <tissue evidence="4">Leaf</tissue>
    </source>
</reference>
<name>A0A5J9SSC6_9POAL</name>
<evidence type="ECO:0000313" key="5">
    <source>
        <dbReference type="Proteomes" id="UP000324897"/>
    </source>
</evidence>
<keyword evidence="5" id="KW-1185">Reference proteome</keyword>
<gene>
    <name evidence="4" type="ORF">EJB05_52712</name>
</gene>
<dbReference type="Pfam" id="PF00079">
    <property type="entry name" value="Serpin"/>
    <property type="match status" value="1"/>
</dbReference>
<accession>A0A5J9SSC6</accession>
<dbReference type="PANTHER" id="PTHR11461:SF385">
    <property type="entry name" value="SERPIN DOMAIN-CONTAINING PROTEIN"/>
    <property type="match status" value="1"/>
</dbReference>
<dbReference type="Proteomes" id="UP000324897">
    <property type="component" value="Unassembled WGS sequence"/>
</dbReference>
<dbReference type="Gramene" id="TVU01827">
    <property type="protein sequence ID" value="TVU01827"/>
    <property type="gene ID" value="EJB05_52712"/>
</dbReference>
<dbReference type="InterPro" id="IPR042178">
    <property type="entry name" value="Serpin_sf_1"/>
</dbReference>
<evidence type="ECO:0000259" key="3">
    <source>
        <dbReference type="Pfam" id="PF00079"/>
    </source>
</evidence>
<dbReference type="PANTHER" id="PTHR11461">
    <property type="entry name" value="SERINE PROTEASE INHIBITOR, SERPIN"/>
    <property type="match status" value="1"/>
</dbReference>
<protein>
    <recommendedName>
        <fullName evidence="3">Serpin domain-containing protein</fullName>
    </recommendedName>
</protein>
<organism evidence="4 5">
    <name type="scientific">Eragrostis curvula</name>
    <name type="common">weeping love grass</name>
    <dbReference type="NCBI Taxonomy" id="38414"/>
    <lineage>
        <taxon>Eukaryota</taxon>
        <taxon>Viridiplantae</taxon>
        <taxon>Streptophyta</taxon>
        <taxon>Embryophyta</taxon>
        <taxon>Tracheophyta</taxon>
        <taxon>Spermatophyta</taxon>
        <taxon>Magnoliopsida</taxon>
        <taxon>Liliopsida</taxon>
        <taxon>Poales</taxon>
        <taxon>Poaceae</taxon>
        <taxon>PACMAD clade</taxon>
        <taxon>Chloridoideae</taxon>
        <taxon>Eragrostideae</taxon>
        <taxon>Eragrostidinae</taxon>
        <taxon>Eragrostis</taxon>
    </lineage>
</organism>
<dbReference type="EMBL" id="RWGY01000384">
    <property type="protein sequence ID" value="TVU01827.1"/>
    <property type="molecule type" value="Genomic_DNA"/>
</dbReference>